<dbReference type="EMBL" id="AOGE01000080">
    <property type="protein sequence ID" value="ELT46641.1"/>
    <property type="molecule type" value="Genomic_DNA"/>
</dbReference>
<feature type="chain" id="PRO_5004068388" description="Lipoprotein" evidence="1">
    <location>
        <begin position="32"/>
        <end position="212"/>
    </location>
</feature>
<comment type="caution">
    <text evidence="2">The sequence shown here is derived from an EMBL/GenBank/DDBJ whole genome shotgun (WGS) entry which is preliminary data.</text>
</comment>
<organism evidence="2 3">
    <name type="scientific">Brucella intermedia M86</name>
    <dbReference type="NCBI Taxonomy" id="1234597"/>
    <lineage>
        <taxon>Bacteria</taxon>
        <taxon>Pseudomonadati</taxon>
        <taxon>Pseudomonadota</taxon>
        <taxon>Alphaproteobacteria</taxon>
        <taxon>Hyphomicrobiales</taxon>
        <taxon>Brucellaceae</taxon>
        <taxon>Brucella/Ochrobactrum group</taxon>
        <taxon>Brucella</taxon>
    </lineage>
</organism>
<protein>
    <recommendedName>
        <fullName evidence="4">Lipoprotein</fullName>
    </recommendedName>
</protein>
<keyword evidence="1" id="KW-0732">Signal</keyword>
<evidence type="ECO:0008006" key="4">
    <source>
        <dbReference type="Google" id="ProtNLM"/>
    </source>
</evidence>
<evidence type="ECO:0000256" key="1">
    <source>
        <dbReference type="SAM" id="SignalP"/>
    </source>
</evidence>
<dbReference type="RefSeq" id="WP_006473167.1">
    <property type="nucleotide sequence ID" value="NZ_AOGE01000080.1"/>
</dbReference>
<accession>M5JTZ8</accession>
<dbReference type="AlphaFoldDB" id="M5JTZ8"/>
<name>M5JTZ8_9HYPH</name>
<feature type="signal peptide" evidence="1">
    <location>
        <begin position="1"/>
        <end position="31"/>
    </location>
</feature>
<proteinExistence type="predicted"/>
<evidence type="ECO:0000313" key="2">
    <source>
        <dbReference type="EMBL" id="ELT46641.1"/>
    </source>
</evidence>
<dbReference type="OrthoDB" id="7958598at2"/>
<dbReference type="Proteomes" id="UP000011971">
    <property type="component" value="Unassembled WGS sequence"/>
</dbReference>
<evidence type="ECO:0000313" key="3">
    <source>
        <dbReference type="Proteomes" id="UP000011971"/>
    </source>
</evidence>
<gene>
    <name evidence="2" type="ORF">D584_23698</name>
</gene>
<reference evidence="2 3" key="1">
    <citation type="journal article" date="2013" name="Gut Pathog.">
        <title>Draft genome of Ochrobactrum intermedium strain M86 isolated from non-ulcer dyspeptic individual from India.</title>
        <authorList>
            <person name="Kulkarni G."/>
            <person name="Dhotre D."/>
            <person name="Dharne M."/>
            <person name="Shetty S."/>
            <person name="Chowdhury S."/>
            <person name="Misra V."/>
            <person name="Misra S."/>
            <person name="Patole M."/>
            <person name="Shouche Y."/>
        </authorList>
    </citation>
    <scope>NUCLEOTIDE SEQUENCE [LARGE SCALE GENOMIC DNA]</scope>
    <source>
        <strain evidence="2 3">M86</strain>
    </source>
</reference>
<dbReference type="PATRIC" id="fig|1234597.4.peg.4879"/>
<dbReference type="PROSITE" id="PS51257">
    <property type="entry name" value="PROKAR_LIPOPROTEIN"/>
    <property type="match status" value="1"/>
</dbReference>
<sequence>MKISRAGVRLPFILSATVFLTGCLAPVTIDADITTDGYDYTLRVESTLADPRAAMAAAEGRLSAQDDENARLMAANDADLPGFERFEYLGDGRFAVVVNLSGTLEAAGQGAGFPNTRRGTGTDNYLRIERAEDGTIEISSPEIPARNLAQLEALPFRPSGEVRVTPAPTDRVVEHNADRTPAIPDRAYVWTLGSWEDRISIRIAPQDDSAER</sequence>